<dbReference type="PANTHER" id="PTHR35309:SF2">
    <property type="entry name" value="TOCOPHEROL CYCLASE, CHLOROPLASTIC"/>
    <property type="match status" value="1"/>
</dbReference>
<evidence type="ECO:0000313" key="2">
    <source>
        <dbReference type="Proteomes" id="UP001140949"/>
    </source>
</evidence>
<dbReference type="EMBL" id="JANAVB010013397">
    <property type="protein sequence ID" value="KAJ6835553.1"/>
    <property type="molecule type" value="Genomic_DNA"/>
</dbReference>
<sequence>MGTTCLLPHRPLISRPPAAAAGGHRLDRCSPSLAPAYRPVSRFVVSVSASGGEPAAPRSVEPVYLPTPRDRELRTPHSGYHFSGSTQVFFEGWFLKVSIPKCKQSFCFIYSVENPAFRDGMGMLDMAVYGPRFTGVGAQILGADDKYICQYTKKSRNFWGSRHDVMLGNTFIARKDSIPPNGEVPPQEFSSRVLEGFQVSPLWHQGSITDDGRSKHVQTVKTARWEYRTHPVYGWGDVKSKQKSTGGWPAAIPVFEPHWQICMASGLSTGWIEWGGELFEFENAPSYLEKNWGGGFPRKWFWVQCNVFDGAPGEVSLTAGGALWKLPGLVEYFESPALIGIHFEGTFYEFVPWNGTVSWEISPWGYWSISAENGAYLVELEVTTKQAGTSLRVPTVESGYAVACKDTGSGELKLQMWKRKYDGCKGELILDATSSMASVEVGGGPWFSAWKDKTAIPEVLNQALRVPLDMESLFPISMFKPPGL</sequence>
<dbReference type="GO" id="GO:0009976">
    <property type="term" value="F:tocopherol cyclase activity"/>
    <property type="evidence" value="ECO:0007669"/>
    <property type="project" value="InterPro"/>
</dbReference>
<gene>
    <name evidence="1" type="ORF">M6B38_332475</name>
</gene>
<dbReference type="AlphaFoldDB" id="A0AAX6H420"/>
<reference evidence="1" key="1">
    <citation type="journal article" date="2023" name="GigaByte">
        <title>Genome assembly of the bearded iris, Iris pallida Lam.</title>
        <authorList>
            <person name="Bruccoleri R.E."/>
            <person name="Oakeley E.J."/>
            <person name="Faust A.M.E."/>
            <person name="Altorfer M."/>
            <person name="Dessus-Babus S."/>
            <person name="Burckhardt D."/>
            <person name="Oertli M."/>
            <person name="Naumann U."/>
            <person name="Petersen F."/>
            <person name="Wong J."/>
        </authorList>
    </citation>
    <scope>NUCLEOTIDE SEQUENCE</scope>
    <source>
        <strain evidence="1">GSM-AAB239-AS_SAM_17_03QT</strain>
    </source>
</reference>
<dbReference type="InterPro" id="IPR025893">
    <property type="entry name" value="Tocopherol_cyclase"/>
</dbReference>
<evidence type="ECO:0000313" key="1">
    <source>
        <dbReference type="EMBL" id="KAJ6835553.1"/>
    </source>
</evidence>
<protein>
    <submittedName>
        <fullName evidence="1">Tocopherol cyclase, chloroplastic</fullName>
    </submittedName>
</protein>
<keyword evidence="2" id="KW-1185">Reference proteome</keyword>
<reference evidence="1" key="2">
    <citation type="submission" date="2023-04" db="EMBL/GenBank/DDBJ databases">
        <authorList>
            <person name="Bruccoleri R.E."/>
            <person name="Oakeley E.J."/>
            <person name="Faust A.-M."/>
            <person name="Dessus-Babus S."/>
            <person name="Altorfer M."/>
            <person name="Burckhardt D."/>
            <person name="Oertli M."/>
            <person name="Naumann U."/>
            <person name="Petersen F."/>
            <person name="Wong J."/>
        </authorList>
    </citation>
    <scope>NUCLEOTIDE SEQUENCE</scope>
    <source>
        <strain evidence="1">GSM-AAB239-AS_SAM_17_03QT</strain>
        <tissue evidence="1">Leaf</tissue>
    </source>
</reference>
<dbReference type="PANTHER" id="PTHR35309">
    <property type="match status" value="1"/>
</dbReference>
<proteinExistence type="predicted"/>
<comment type="caution">
    <text evidence="1">The sequence shown here is derived from an EMBL/GenBank/DDBJ whole genome shotgun (WGS) entry which is preliminary data.</text>
</comment>
<accession>A0AAX6H420</accession>
<name>A0AAX6H420_IRIPA</name>
<dbReference type="Proteomes" id="UP001140949">
    <property type="component" value="Unassembled WGS sequence"/>
</dbReference>
<organism evidence="1 2">
    <name type="scientific">Iris pallida</name>
    <name type="common">Sweet iris</name>
    <dbReference type="NCBI Taxonomy" id="29817"/>
    <lineage>
        <taxon>Eukaryota</taxon>
        <taxon>Viridiplantae</taxon>
        <taxon>Streptophyta</taxon>
        <taxon>Embryophyta</taxon>
        <taxon>Tracheophyta</taxon>
        <taxon>Spermatophyta</taxon>
        <taxon>Magnoliopsida</taxon>
        <taxon>Liliopsida</taxon>
        <taxon>Asparagales</taxon>
        <taxon>Iridaceae</taxon>
        <taxon>Iridoideae</taxon>
        <taxon>Irideae</taxon>
        <taxon>Iris</taxon>
    </lineage>
</organism>
<dbReference type="Pfam" id="PF14249">
    <property type="entry name" value="Tocopherol_cycl"/>
    <property type="match status" value="1"/>
</dbReference>